<dbReference type="SUPFAM" id="SSF47413">
    <property type="entry name" value="lambda repressor-like DNA-binding domains"/>
    <property type="match status" value="1"/>
</dbReference>
<dbReference type="PROSITE" id="PS50943">
    <property type="entry name" value="HTH_CROC1"/>
    <property type="match status" value="1"/>
</dbReference>
<name>A0ABW4ZW42_9BACL</name>
<comment type="caution">
    <text evidence="3">The sequence shown here is derived from an EMBL/GenBank/DDBJ whole genome shotgun (WGS) entry which is preliminary data.</text>
</comment>
<dbReference type="Proteomes" id="UP001597343">
    <property type="component" value="Unassembled WGS sequence"/>
</dbReference>
<protein>
    <submittedName>
        <fullName evidence="3">Helix-turn-helix domain-containing protein</fullName>
    </submittedName>
</protein>
<evidence type="ECO:0000256" key="1">
    <source>
        <dbReference type="ARBA" id="ARBA00023125"/>
    </source>
</evidence>
<dbReference type="Gene3D" id="1.25.40.10">
    <property type="entry name" value="Tetratricopeptide repeat domain"/>
    <property type="match status" value="1"/>
</dbReference>
<dbReference type="PANTHER" id="PTHR46797">
    <property type="entry name" value="HTH-TYPE TRANSCRIPTIONAL REGULATOR"/>
    <property type="match status" value="1"/>
</dbReference>
<dbReference type="InterPro" id="IPR050807">
    <property type="entry name" value="TransReg_Diox_bact_type"/>
</dbReference>
<evidence type="ECO:0000313" key="4">
    <source>
        <dbReference type="Proteomes" id="UP001597343"/>
    </source>
</evidence>
<feature type="domain" description="HTH cro/C1-type" evidence="2">
    <location>
        <begin position="9"/>
        <end position="62"/>
    </location>
</feature>
<evidence type="ECO:0000313" key="3">
    <source>
        <dbReference type="EMBL" id="MFD2169415.1"/>
    </source>
</evidence>
<reference evidence="4" key="1">
    <citation type="journal article" date="2019" name="Int. J. Syst. Evol. Microbiol.">
        <title>The Global Catalogue of Microorganisms (GCM) 10K type strain sequencing project: providing services to taxonomists for standard genome sequencing and annotation.</title>
        <authorList>
            <consortium name="The Broad Institute Genomics Platform"/>
            <consortium name="The Broad Institute Genome Sequencing Center for Infectious Disease"/>
            <person name="Wu L."/>
            <person name="Ma J."/>
        </authorList>
    </citation>
    <scope>NUCLEOTIDE SEQUENCE [LARGE SCALE GENOMIC DNA]</scope>
    <source>
        <strain evidence="4">CGMCC 1.13574</strain>
    </source>
</reference>
<sequence>MATTTGERLQKSRLSRGMTLIELAKGLCTPSFLSQIENGRVRPSHKILSALASRLSVPMDHFQLECLELDHHSSDDQHDYMKYP</sequence>
<gene>
    <name evidence="3" type="ORF">ACFSOY_05320</name>
</gene>
<dbReference type="InterPro" id="IPR011990">
    <property type="entry name" value="TPR-like_helical_dom_sf"/>
</dbReference>
<dbReference type="SMART" id="SM00530">
    <property type="entry name" value="HTH_XRE"/>
    <property type="match status" value="1"/>
</dbReference>
<keyword evidence="4" id="KW-1185">Reference proteome</keyword>
<proteinExistence type="predicted"/>
<dbReference type="CDD" id="cd00093">
    <property type="entry name" value="HTH_XRE"/>
    <property type="match status" value="1"/>
</dbReference>
<accession>A0ABW4ZW42</accession>
<evidence type="ECO:0000259" key="2">
    <source>
        <dbReference type="PROSITE" id="PS50943"/>
    </source>
</evidence>
<dbReference type="EMBL" id="JBHUIO010000005">
    <property type="protein sequence ID" value="MFD2169415.1"/>
    <property type="molecule type" value="Genomic_DNA"/>
</dbReference>
<keyword evidence="1" id="KW-0238">DNA-binding</keyword>
<dbReference type="InterPro" id="IPR001387">
    <property type="entry name" value="Cro/C1-type_HTH"/>
</dbReference>
<dbReference type="Pfam" id="PF01381">
    <property type="entry name" value="HTH_3"/>
    <property type="match status" value="1"/>
</dbReference>
<dbReference type="RefSeq" id="WP_386044547.1">
    <property type="nucleotide sequence ID" value="NZ_JBHUIO010000005.1"/>
</dbReference>
<organism evidence="3 4">
    <name type="scientific">Tumebacillus lipolyticus</name>
    <dbReference type="NCBI Taxonomy" id="1280370"/>
    <lineage>
        <taxon>Bacteria</taxon>
        <taxon>Bacillati</taxon>
        <taxon>Bacillota</taxon>
        <taxon>Bacilli</taxon>
        <taxon>Bacillales</taxon>
        <taxon>Alicyclobacillaceae</taxon>
        <taxon>Tumebacillus</taxon>
    </lineage>
</organism>
<dbReference type="PANTHER" id="PTHR46797:SF1">
    <property type="entry name" value="METHYLPHOSPHONATE SYNTHASE"/>
    <property type="match status" value="1"/>
</dbReference>
<dbReference type="InterPro" id="IPR010982">
    <property type="entry name" value="Lambda_DNA-bd_dom_sf"/>
</dbReference>